<dbReference type="GO" id="GO:0008810">
    <property type="term" value="F:cellulase activity"/>
    <property type="evidence" value="ECO:0007669"/>
    <property type="project" value="UniProtKB-EC"/>
</dbReference>
<dbReference type="PROSITE" id="PS00698">
    <property type="entry name" value="GH9_3"/>
    <property type="match status" value="1"/>
</dbReference>
<evidence type="ECO:0000259" key="9">
    <source>
        <dbReference type="Pfam" id="PF00759"/>
    </source>
</evidence>
<sequence>MNSKKNKVSIQNHIVLPVSLRVIVSLWFKKTIKLFPLLITLFFSIISYSQNVITDRIKINQVGYYTNAPKIAIVTGSTPGSFRDAQTFYITSTNIRDTLFAGKLSEEKQSSNSSIKTKIADFSALQTPGTFFVLIPGMGHSYVFNISDLVYRAAAVAGLKGYYYQRVSMPLEEKYAGKWHRSAGHPDTAVYIHPAAASKERPAGTKISTPGGWYDAGDYNKYVVNSGITMGTMFSAYEDFSKYFDTLKTNIPESNDAVPDILNELIYNLRWMLTMQDPNDGGVYNKCTNASFDGMVMPGITTAPRYAVQKGVAATLDLAAVAAQASRILQKYQRQLPGLADSCLKASVKAWQWAEKNPAMEYDQDGNNKKFEPKVTTGAYGDKTFTDEWAWAAAELFVTTKNKSYYSVFTRQKRDSVSLPSWSNVEMLGCYTLLRFSNKLPAFTQKDIQSIKQHLIQMADQYISNVPANAFQTIMGQTPKDFHWGSNSDAANQGIVLINAYFLTKDKKYIDYALTNLDYLLGRNATGYSFLSGVGSNSIMHPHHRPSVADGVTEPVPGLLSGGPNPGKQDKCQYAFSEPETTFADLDCSYASNEIAINWNAPFVYLSNAIEALQQEVKYTVKK</sequence>
<evidence type="ECO:0000256" key="7">
    <source>
        <dbReference type="RuleBase" id="RU361166"/>
    </source>
</evidence>
<dbReference type="InterPro" id="IPR008928">
    <property type="entry name" value="6-hairpin_glycosidase_sf"/>
</dbReference>
<evidence type="ECO:0000259" key="10">
    <source>
        <dbReference type="Pfam" id="PF02927"/>
    </source>
</evidence>
<feature type="domain" description="Glycoside hydrolase family 9" evidence="9">
    <location>
        <begin position="151"/>
        <end position="606"/>
    </location>
</feature>
<dbReference type="PANTHER" id="PTHR22298">
    <property type="entry name" value="ENDO-1,4-BETA-GLUCANASE"/>
    <property type="match status" value="1"/>
</dbReference>
<dbReference type="EMBL" id="CADCVN010001412">
    <property type="protein sequence ID" value="CAA9531769.1"/>
    <property type="molecule type" value="Genomic_DNA"/>
</dbReference>
<keyword evidence="8" id="KW-1133">Transmembrane helix</keyword>
<evidence type="ECO:0000256" key="5">
    <source>
        <dbReference type="ARBA" id="ARBA00023326"/>
    </source>
</evidence>
<accession>A0A6J4TT49</accession>
<dbReference type="InterPro" id="IPR014756">
    <property type="entry name" value="Ig_E-set"/>
</dbReference>
<evidence type="ECO:0000256" key="3">
    <source>
        <dbReference type="ARBA" id="ARBA00023277"/>
    </source>
</evidence>
<feature type="domain" description="Cellulase Ig-like" evidence="10">
    <location>
        <begin position="55"/>
        <end position="138"/>
    </location>
</feature>
<keyword evidence="4 6" id="KW-0326">Glycosidase</keyword>
<dbReference type="InterPro" id="IPR013783">
    <property type="entry name" value="Ig-like_fold"/>
</dbReference>
<evidence type="ECO:0000256" key="1">
    <source>
        <dbReference type="ARBA" id="ARBA00007072"/>
    </source>
</evidence>
<dbReference type="CDD" id="cd02850">
    <property type="entry name" value="E_set_Cellulase_N"/>
    <property type="match status" value="1"/>
</dbReference>
<dbReference type="InterPro" id="IPR012341">
    <property type="entry name" value="6hp_glycosidase-like_sf"/>
</dbReference>
<keyword evidence="3 6" id="KW-0119">Carbohydrate metabolism</keyword>
<keyword evidence="8" id="KW-0472">Membrane</keyword>
<proteinExistence type="inferred from homology"/>
<dbReference type="InterPro" id="IPR004197">
    <property type="entry name" value="Cellulase_Ig-like"/>
</dbReference>
<keyword evidence="8" id="KW-0812">Transmembrane</keyword>
<gene>
    <name evidence="11" type="ORF">AVDCRST_MAG96-3609</name>
</gene>
<name>A0A6J4TT49_9BACT</name>
<dbReference type="InterPro" id="IPR001701">
    <property type="entry name" value="Glyco_hydro_9"/>
</dbReference>
<dbReference type="SUPFAM" id="SSF48208">
    <property type="entry name" value="Six-hairpin glycosidases"/>
    <property type="match status" value="1"/>
</dbReference>
<organism evidence="11">
    <name type="scientific">uncultured Segetibacter sp</name>
    <dbReference type="NCBI Taxonomy" id="481133"/>
    <lineage>
        <taxon>Bacteria</taxon>
        <taxon>Pseudomonadati</taxon>
        <taxon>Bacteroidota</taxon>
        <taxon>Chitinophagia</taxon>
        <taxon>Chitinophagales</taxon>
        <taxon>Chitinophagaceae</taxon>
        <taxon>Segetibacter</taxon>
        <taxon>environmental samples</taxon>
    </lineage>
</organism>
<feature type="transmembrane region" description="Helical" evidence="8">
    <location>
        <begin position="34"/>
        <end position="53"/>
    </location>
</feature>
<comment type="similarity">
    <text evidence="1 6 7">Belongs to the glycosyl hydrolase 9 (cellulase E) family.</text>
</comment>
<dbReference type="EC" id="3.2.1.4" evidence="7"/>
<dbReference type="Gene3D" id="1.50.10.10">
    <property type="match status" value="1"/>
</dbReference>
<dbReference type="Pfam" id="PF02927">
    <property type="entry name" value="CelD_N"/>
    <property type="match status" value="1"/>
</dbReference>
<dbReference type="SUPFAM" id="SSF81296">
    <property type="entry name" value="E set domains"/>
    <property type="match status" value="1"/>
</dbReference>
<keyword evidence="5 6" id="KW-0624">Polysaccharide degradation</keyword>
<dbReference type="GO" id="GO:0030245">
    <property type="term" value="P:cellulose catabolic process"/>
    <property type="evidence" value="ECO:0007669"/>
    <property type="project" value="UniProtKB-KW"/>
</dbReference>
<evidence type="ECO:0000256" key="8">
    <source>
        <dbReference type="SAM" id="Phobius"/>
    </source>
</evidence>
<evidence type="ECO:0000313" key="11">
    <source>
        <dbReference type="EMBL" id="CAA9531769.1"/>
    </source>
</evidence>
<feature type="active site" evidence="6">
    <location>
        <position position="594"/>
    </location>
</feature>
<evidence type="ECO:0000256" key="6">
    <source>
        <dbReference type="PROSITE-ProRule" id="PRU10060"/>
    </source>
</evidence>
<dbReference type="AlphaFoldDB" id="A0A6J4TT49"/>
<evidence type="ECO:0000256" key="4">
    <source>
        <dbReference type="ARBA" id="ARBA00023295"/>
    </source>
</evidence>
<dbReference type="Pfam" id="PF00759">
    <property type="entry name" value="Glyco_hydro_9"/>
    <property type="match status" value="1"/>
</dbReference>
<reference evidence="11" key="1">
    <citation type="submission" date="2020-02" db="EMBL/GenBank/DDBJ databases">
        <authorList>
            <person name="Meier V. D."/>
        </authorList>
    </citation>
    <scope>NUCLEOTIDE SEQUENCE</scope>
    <source>
        <strain evidence="11">AVDCRST_MAG96</strain>
    </source>
</reference>
<evidence type="ECO:0000256" key="2">
    <source>
        <dbReference type="ARBA" id="ARBA00022801"/>
    </source>
</evidence>
<dbReference type="Gene3D" id="2.60.40.10">
    <property type="entry name" value="Immunoglobulins"/>
    <property type="match status" value="1"/>
</dbReference>
<dbReference type="InterPro" id="IPR033126">
    <property type="entry name" value="Glyco_hydro_9_Asp/Glu_AS"/>
</dbReference>
<keyword evidence="7" id="KW-0136">Cellulose degradation</keyword>
<feature type="active site" evidence="6">
    <location>
        <position position="585"/>
    </location>
</feature>
<protein>
    <recommendedName>
        <fullName evidence="7">Endoglucanase</fullName>
        <ecNumber evidence="7">3.2.1.4</ecNumber>
    </recommendedName>
</protein>
<comment type="catalytic activity">
    <reaction evidence="7">
        <text>Endohydrolysis of (1-&gt;4)-beta-D-glucosidic linkages in cellulose, lichenin and cereal beta-D-glucans.</text>
        <dbReference type="EC" id="3.2.1.4"/>
    </reaction>
</comment>
<keyword evidence="2 6" id="KW-0378">Hydrolase</keyword>